<keyword evidence="2" id="KW-1185">Reference proteome</keyword>
<dbReference type="AlphaFoldDB" id="A0A6G0ZMM6"/>
<protein>
    <submittedName>
        <fullName evidence="1">Uncharacterized protein</fullName>
    </submittedName>
</protein>
<dbReference type="Proteomes" id="UP000478052">
    <property type="component" value="Unassembled WGS sequence"/>
</dbReference>
<sequence length="49" mass="5845">MCVFFVFVSIFSITYRNNASFSNFGWFPTAKYQFPNSFQKKKIGKILYM</sequence>
<accession>A0A6G0ZMM6</accession>
<proteinExistence type="predicted"/>
<evidence type="ECO:0000313" key="1">
    <source>
        <dbReference type="EMBL" id="KAF0772615.1"/>
    </source>
</evidence>
<comment type="caution">
    <text evidence="1">The sequence shown here is derived from an EMBL/GenBank/DDBJ whole genome shotgun (WGS) entry which is preliminary data.</text>
</comment>
<organism evidence="1 2">
    <name type="scientific">Aphis craccivora</name>
    <name type="common">Cowpea aphid</name>
    <dbReference type="NCBI Taxonomy" id="307492"/>
    <lineage>
        <taxon>Eukaryota</taxon>
        <taxon>Metazoa</taxon>
        <taxon>Ecdysozoa</taxon>
        <taxon>Arthropoda</taxon>
        <taxon>Hexapoda</taxon>
        <taxon>Insecta</taxon>
        <taxon>Pterygota</taxon>
        <taxon>Neoptera</taxon>
        <taxon>Paraneoptera</taxon>
        <taxon>Hemiptera</taxon>
        <taxon>Sternorrhyncha</taxon>
        <taxon>Aphidomorpha</taxon>
        <taxon>Aphidoidea</taxon>
        <taxon>Aphididae</taxon>
        <taxon>Aphidini</taxon>
        <taxon>Aphis</taxon>
        <taxon>Aphis</taxon>
    </lineage>
</organism>
<reference evidence="1 2" key="1">
    <citation type="submission" date="2019-08" db="EMBL/GenBank/DDBJ databases">
        <title>Whole genome of Aphis craccivora.</title>
        <authorList>
            <person name="Voronova N.V."/>
            <person name="Shulinski R.S."/>
            <person name="Bandarenka Y.V."/>
            <person name="Zhorov D.G."/>
            <person name="Warner D."/>
        </authorList>
    </citation>
    <scope>NUCLEOTIDE SEQUENCE [LARGE SCALE GENOMIC DNA]</scope>
    <source>
        <strain evidence="1">180601</strain>
        <tissue evidence="1">Whole Body</tissue>
    </source>
</reference>
<name>A0A6G0ZMM6_APHCR</name>
<evidence type="ECO:0000313" key="2">
    <source>
        <dbReference type="Proteomes" id="UP000478052"/>
    </source>
</evidence>
<gene>
    <name evidence="1" type="ORF">FWK35_00004572</name>
</gene>
<dbReference type="EMBL" id="VUJU01000155">
    <property type="protein sequence ID" value="KAF0772615.1"/>
    <property type="molecule type" value="Genomic_DNA"/>
</dbReference>